<organism evidence="1 2">
    <name type="scientific">Cochleicola gelatinilyticus</name>
    <dbReference type="NCBI Taxonomy" id="1763537"/>
    <lineage>
        <taxon>Bacteria</taxon>
        <taxon>Pseudomonadati</taxon>
        <taxon>Bacteroidota</taxon>
        <taxon>Flavobacteriia</taxon>
        <taxon>Flavobacteriales</taxon>
        <taxon>Flavobacteriaceae</taxon>
        <taxon>Cochleicola</taxon>
    </lineage>
</organism>
<name>A0A167HI86_9FLAO</name>
<keyword evidence="2" id="KW-1185">Reference proteome</keyword>
<evidence type="ECO:0000313" key="1">
    <source>
        <dbReference type="EMBL" id="OAB78636.1"/>
    </source>
</evidence>
<reference evidence="1 2" key="1">
    <citation type="submission" date="2016-02" db="EMBL/GenBank/DDBJ databases">
        <title>Ulvibacter sp. LPB0005, isolated from Thais luteostoma.</title>
        <authorList>
            <person name="Shin S.-K."/>
            <person name="Yi H."/>
        </authorList>
    </citation>
    <scope>NUCLEOTIDE SEQUENCE [LARGE SCALE GENOMIC DNA]</scope>
    <source>
        <strain evidence="1 2">LPB0005</strain>
    </source>
</reference>
<dbReference type="STRING" id="1763537.ULVI_08600"/>
<evidence type="ECO:0000313" key="2">
    <source>
        <dbReference type="Proteomes" id="UP000077013"/>
    </source>
</evidence>
<sequence>MVILKALSYFQKNDMILIFTKFSHTPLQVDLSLSATKDYTMKKIILLLLTVLAVSCSSNEKQMETVLERAKDDLKIQLQLPEETKFSETDFNIKETASDLENIGAKYIVTFTVKSQDAAGELVQKKHRLVYLKVGEDGLAKRDYELESFD</sequence>
<protein>
    <submittedName>
        <fullName evidence="1">Uncharacterized protein</fullName>
    </submittedName>
</protein>
<dbReference type="EMBL" id="LRXL01000037">
    <property type="protein sequence ID" value="OAB78636.1"/>
    <property type="molecule type" value="Genomic_DNA"/>
</dbReference>
<accession>A0A167HI86</accession>
<proteinExistence type="predicted"/>
<dbReference type="Proteomes" id="UP000077013">
    <property type="component" value="Unassembled WGS sequence"/>
</dbReference>
<gene>
    <name evidence="1" type="ORF">ULVI_08600</name>
</gene>
<dbReference type="AlphaFoldDB" id="A0A167HI86"/>
<comment type="caution">
    <text evidence="1">The sequence shown here is derived from an EMBL/GenBank/DDBJ whole genome shotgun (WGS) entry which is preliminary data.</text>
</comment>